<feature type="region of interest" description="Disordered" evidence="2">
    <location>
        <begin position="419"/>
        <end position="450"/>
    </location>
</feature>
<dbReference type="Pfam" id="PF20155">
    <property type="entry name" value="TMP_3"/>
    <property type="match status" value="1"/>
</dbReference>
<dbReference type="EMBL" id="UIDG01000557">
    <property type="protein sequence ID" value="SUS08206.1"/>
    <property type="molecule type" value="Genomic_DNA"/>
</dbReference>
<name>A0A380TIS9_9ZZZZ</name>
<evidence type="ECO:0000256" key="1">
    <source>
        <dbReference type="SAM" id="Coils"/>
    </source>
</evidence>
<evidence type="ECO:0000259" key="3">
    <source>
        <dbReference type="Pfam" id="PF20155"/>
    </source>
</evidence>
<evidence type="ECO:0000256" key="2">
    <source>
        <dbReference type="SAM" id="MobiDB-lite"/>
    </source>
</evidence>
<dbReference type="AlphaFoldDB" id="A0A380TIS9"/>
<evidence type="ECO:0000313" key="4">
    <source>
        <dbReference type="EMBL" id="SUS08206.1"/>
    </source>
</evidence>
<proteinExistence type="predicted"/>
<organism evidence="4">
    <name type="scientific">metagenome</name>
    <dbReference type="NCBI Taxonomy" id="256318"/>
    <lineage>
        <taxon>unclassified sequences</taxon>
        <taxon>metagenomes</taxon>
    </lineage>
</organism>
<dbReference type="NCBIfam" id="TIGR02675">
    <property type="entry name" value="tape_meas_nterm"/>
    <property type="match status" value="1"/>
</dbReference>
<dbReference type="InterPro" id="IPR013491">
    <property type="entry name" value="Tape_meas_N"/>
</dbReference>
<feature type="domain" description="Tape measure protein N-terminal" evidence="3">
    <location>
        <begin position="126"/>
        <end position="320"/>
    </location>
</feature>
<gene>
    <name evidence="4" type="ORF">DF3PB_600010</name>
</gene>
<keyword evidence="1" id="KW-0175">Coiled coil</keyword>
<accession>A0A380TIS9</accession>
<sequence length="933" mass="96941">MSQIQGPVLALGIDARPAKKGADEFSQAINQITGATTRAEGAYRSSGTALSQMGNQMPTTSGKVRELTASVGGLGTAMGTVTSKAHGLAAANAELSKTAGLMKGLGQGLIQGAGFAATNMLFQLPRQFVEISASAERMQRALTVATGSAGGATSTLSKLYDISSRLGAPIEGLTQLYAGIARSSGELGASQSDMLKVVEGVSAALSLSGQSAASASGSMIQMAQAFASGTVRAEEFNSMIEGQPALMMAAAKHIDGTNGSLSDMRRLVLEGKLSSQEFFKAVVAGSEDVSKQAKDMGQSWDGAMMSMVNGGTRLITTMNEATGVTKALKGVFESLGQVAEGAANQIAAAMGRIDAQVEAQKAKLATLQRMADHPGLGGVAKELLPGAQAKLDKLEKEQEGINGLLNPGDALKKKFNRQVDYGTPFGPSKPEATKGGSSGGGGSSKADTGERDFANFKENVARDYFKSTHDEIAQIEQEKKHLLDELSKLKASPTEKAAVAGQIEDIAKRQIAEVKTEQLKAVQDVVSRSEIMVLESEARLAASTEERLTIQLKLIEKRGEAEIRQLQEVLDKTNADVETKKRLLADKQKEIGNEQKGARLDAVRDRFAEMATKTKDEVGMMESAFKDMGSAASSAFEDAVASGSKLSDVVLGLGKDIEKALIKNLISKPLGKLMDQGTDYLGSMAKDWLSDKPTMGGYELSGDTAGGGGWANDMWNWVTGAEDNTAKMSEGLDKQFEASLKLTDSASALGDSGAAAALTNAGGSLASVAGSLGSALGSALGGGQAGQAIGGIAGIAMQAGMMALMAAKDGAVVDRGYSQAFAGGGIFDRPTTFPMANGRRGLLGEAGPEAILPLARGADGSLGVRSGGSSKPPVVNVFNQNGSKVEVQEDPADPNAMNIVIDNVEKEIARRNARPGTMMNKSTRHVINPVKRR</sequence>
<feature type="coiled-coil region" evidence="1">
    <location>
        <begin position="556"/>
        <end position="590"/>
    </location>
</feature>
<feature type="coiled-coil region" evidence="1">
    <location>
        <begin position="465"/>
        <end position="492"/>
    </location>
</feature>
<protein>
    <recommendedName>
        <fullName evidence="3">Tape measure protein N-terminal domain-containing protein</fullName>
    </recommendedName>
</protein>
<reference evidence="4" key="1">
    <citation type="submission" date="2018-07" db="EMBL/GenBank/DDBJ databases">
        <authorList>
            <person name="Quirk P.G."/>
            <person name="Krulwich T.A."/>
        </authorList>
    </citation>
    <scope>NUCLEOTIDE SEQUENCE</scope>
</reference>